<gene>
    <name evidence="2" type="ORF">HC248_02932</name>
</gene>
<keyword evidence="1" id="KW-0472">Membrane</keyword>
<dbReference type="AlphaFoldDB" id="A0A6H2HCJ7"/>
<evidence type="ECO:0000313" key="3">
    <source>
        <dbReference type="Proteomes" id="UP000502041"/>
    </source>
</evidence>
<evidence type="ECO:0000256" key="1">
    <source>
        <dbReference type="SAM" id="Phobius"/>
    </source>
</evidence>
<dbReference type="KEGG" id="pvac:HC248_02932"/>
<keyword evidence="3" id="KW-1185">Reference proteome</keyword>
<sequence>MRVLPLHRLALRLQSLKSELSMVKNNKLTIDFASLQGALLGQFRGLDSTNPAAWPAFPRYLLCLALMVLVVTGLWFFWLSDAADELTQESTRESVLREDFKKKLGKAANLEALKKQREQVKQYVIQLEKQLPSKAEMDALLSDINQAGLGRSLQFELFRPGQVSVKEYYAELPIALRVTGRYHDLGAFASDIANLSRIVTLNSLNLLPGQDGSLTMDATAKTYRYLDQEEIIQQRKNAGPGDKK</sequence>
<evidence type="ECO:0000313" key="2">
    <source>
        <dbReference type="EMBL" id="QJC57602.1"/>
    </source>
</evidence>
<dbReference type="Gene3D" id="3.30.70.60">
    <property type="match status" value="1"/>
</dbReference>
<dbReference type="EMBL" id="CP051461">
    <property type="protein sequence ID" value="QJC57602.1"/>
    <property type="molecule type" value="Genomic_DNA"/>
</dbReference>
<organism evidence="2 3">
    <name type="scientific">Polaromonas vacuolata</name>
    <dbReference type="NCBI Taxonomy" id="37448"/>
    <lineage>
        <taxon>Bacteria</taxon>
        <taxon>Pseudomonadati</taxon>
        <taxon>Pseudomonadota</taxon>
        <taxon>Betaproteobacteria</taxon>
        <taxon>Burkholderiales</taxon>
        <taxon>Comamonadaceae</taxon>
        <taxon>Polaromonas</taxon>
    </lineage>
</organism>
<name>A0A6H2HCJ7_9BURK</name>
<dbReference type="Proteomes" id="UP000502041">
    <property type="component" value="Chromosome"/>
</dbReference>
<protein>
    <recommendedName>
        <fullName evidence="4">Pilus assembly protein PilO</fullName>
    </recommendedName>
</protein>
<dbReference type="PANTHER" id="PTHR39555:SF1">
    <property type="entry name" value="TYPE IV PILUS INNER MEMBRANE COMPONENT PILO"/>
    <property type="match status" value="1"/>
</dbReference>
<reference evidence="2 3" key="1">
    <citation type="submission" date="2020-04" db="EMBL/GenBank/DDBJ databases">
        <title>Complete genome of a Psychrophilic, Marine, Gas Vacuolate Bacterium Polaromonas vacuolata KCTC 22033T.</title>
        <authorList>
            <person name="Hwang K."/>
            <person name="Kim K.M."/>
        </authorList>
    </citation>
    <scope>NUCLEOTIDE SEQUENCE [LARGE SCALE GENOMIC DNA]</scope>
    <source>
        <strain evidence="2 3">KCTC 22033</strain>
    </source>
</reference>
<accession>A0A6H2HCJ7</accession>
<dbReference type="PIRSF" id="PIRSF016482">
    <property type="entry name" value="PilO"/>
    <property type="match status" value="1"/>
</dbReference>
<dbReference type="PANTHER" id="PTHR39555">
    <property type="entry name" value="FIMBRIAL ASSEMBLY PROTEIN PILO-LIKE PROTEIN-RELATED"/>
    <property type="match status" value="1"/>
</dbReference>
<dbReference type="Pfam" id="PF04350">
    <property type="entry name" value="PilO"/>
    <property type="match status" value="1"/>
</dbReference>
<dbReference type="GO" id="GO:0043107">
    <property type="term" value="P:type IV pilus-dependent motility"/>
    <property type="evidence" value="ECO:0007669"/>
    <property type="project" value="InterPro"/>
</dbReference>
<keyword evidence="1" id="KW-0812">Transmembrane</keyword>
<keyword evidence="1" id="KW-1133">Transmembrane helix</keyword>
<proteinExistence type="predicted"/>
<evidence type="ECO:0008006" key="4">
    <source>
        <dbReference type="Google" id="ProtNLM"/>
    </source>
</evidence>
<dbReference type="InterPro" id="IPR014717">
    <property type="entry name" value="Transl_elong_EF1B/ribsomal_bS6"/>
</dbReference>
<dbReference type="InterPro" id="IPR007445">
    <property type="entry name" value="PilO"/>
</dbReference>
<feature type="transmembrane region" description="Helical" evidence="1">
    <location>
        <begin position="60"/>
        <end position="78"/>
    </location>
</feature>
<dbReference type="GO" id="GO:0043683">
    <property type="term" value="P:type IV pilus assembly"/>
    <property type="evidence" value="ECO:0007669"/>
    <property type="project" value="InterPro"/>
</dbReference>